<evidence type="ECO:0000256" key="3">
    <source>
        <dbReference type="ARBA" id="ARBA00022454"/>
    </source>
</evidence>
<dbReference type="SMART" id="SM00428">
    <property type="entry name" value="H3"/>
    <property type="match status" value="1"/>
</dbReference>
<sequence>DLRFQRLAILALQEAAEAFLVGHFELVNLLAIYAKRVTIQHKDLRLLNLIRGRLTGQ</sequence>
<dbReference type="OrthoDB" id="842664at2759"/>
<dbReference type="Proteomes" id="UP000799441">
    <property type="component" value="Unassembled WGS sequence"/>
</dbReference>
<dbReference type="InterPro" id="IPR009072">
    <property type="entry name" value="Histone-fold"/>
</dbReference>
<comment type="similarity">
    <text evidence="2">Belongs to the histone H3 family.</text>
</comment>
<dbReference type="PRINTS" id="PR00622">
    <property type="entry name" value="HISTONEH3"/>
</dbReference>
<keyword evidence="4" id="KW-0238">DNA-binding</keyword>
<reference evidence="6" key="1">
    <citation type="journal article" date="2020" name="Stud. Mycol.">
        <title>101 Dothideomycetes genomes: a test case for predicting lifestyles and emergence of pathogens.</title>
        <authorList>
            <person name="Haridas S."/>
            <person name="Albert R."/>
            <person name="Binder M."/>
            <person name="Bloem J."/>
            <person name="Labutti K."/>
            <person name="Salamov A."/>
            <person name="Andreopoulos B."/>
            <person name="Baker S."/>
            <person name="Barry K."/>
            <person name="Bills G."/>
            <person name="Bluhm B."/>
            <person name="Cannon C."/>
            <person name="Castanera R."/>
            <person name="Culley D."/>
            <person name="Daum C."/>
            <person name="Ezra D."/>
            <person name="Gonzalez J."/>
            <person name="Henrissat B."/>
            <person name="Kuo A."/>
            <person name="Liang C."/>
            <person name="Lipzen A."/>
            <person name="Lutzoni F."/>
            <person name="Magnuson J."/>
            <person name="Mondo S."/>
            <person name="Nolan M."/>
            <person name="Ohm R."/>
            <person name="Pangilinan J."/>
            <person name="Park H.-J."/>
            <person name="Ramirez L."/>
            <person name="Alfaro M."/>
            <person name="Sun H."/>
            <person name="Tritt A."/>
            <person name="Yoshinaga Y."/>
            <person name="Zwiers L.-H."/>
            <person name="Turgeon B."/>
            <person name="Goodwin S."/>
            <person name="Spatafora J."/>
            <person name="Crous P."/>
            <person name="Grigoriev I."/>
        </authorList>
    </citation>
    <scope>NUCLEOTIDE SEQUENCE</scope>
    <source>
        <strain evidence="6">CBS 116435</strain>
    </source>
</reference>
<dbReference type="AlphaFoldDB" id="A0A9P4PZN7"/>
<dbReference type="SUPFAM" id="SSF47113">
    <property type="entry name" value="Histone-fold"/>
    <property type="match status" value="1"/>
</dbReference>
<dbReference type="GO" id="GO:0046982">
    <property type="term" value="F:protein heterodimerization activity"/>
    <property type="evidence" value="ECO:0007669"/>
    <property type="project" value="InterPro"/>
</dbReference>
<name>A0A9P4PZN7_9PEZI</name>
<evidence type="ECO:0000256" key="4">
    <source>
        <dbReference type="ARBA" id="ARBA00023269"/>
    </source>
</evidence>
<comment type="caution">
    <text evidence="6">The sequence shown here is derived from an EMBL/GenBank/DDBJ whole genome shotgun (WGS) entry which is preliminary data.</text>
</comment>
<evidence type="ECO:0000259" key="5">
    <source>
        <dbReference type="Pfam" id="PF00125"/>
    </source>
</evidence>
<feature type="non-terminal residue" evidence="6">
    <location>
        <position position="1"/>
    </location>
</feature>
<dbReference type="PANTHER" id="PTHR11426">
    <property type="entry name" value="HISTONE H3"/>
    <property type="match status" value="1"/>
</dbReference>
<feature type="domain" description="Core Histone H2A/H2B/H3" evidence="5">
    <location>
        <begin position="1"/>
        <end position="46"/>
    </location>
</feature>
<dbReference type="InterPro" id="IPR000164">
    <property type="entry name" value="Histone_H3/CENP-A"/>
</dbReference>
<comment type="subcellular location">
    <subcellularLocation>
        <location evidence="1">Chromosome</location>
    </subcellularLocation>
</comment>
<accession>A0A9P4PZN7</accession>
<dbReference type="GO" id="GO:0000786">
    <property type="term" value="C:nucleosome"/>
    <property type="evidence" value="ECO:0007669"/>
    <property type="project" value="UniProtKB-KW"/>
</dbReference>
<keyword evidence="3" id="KW-0158">Chromosome</keyword>
<dbReference type="GO" id="GO:0030527">
    <property type="term" value="F:structural constituent of chromatin"/>
    <property type="evidence" value="ECO:0007669"/>
    <property type="project" value="InterPro"/>
</dbReference>
<evidence type="ECO:0000256" key="2">
    <source>
        <dbReference type="ARBA" id="ARBA00010343"/>
    </source>
</evidence>
<dbReference type="GO" id="GO:0003677">
    <property type="term" value="F:DNA binding"/>
    <property type="evidence" value="ECO:0007669"/>
    <property type="project" value="InterPro"/>
</dbReference>
<keyword evidence="7" id="KW-1185">Reference proteome</keyword>
<evidence type="ECO:0000313" key="6">
    <source>
        <dbReference type="EMBL" id="KAF2717872.1"/>
    </source>
</evidence>
<dbReference type="Pfam" id="PF00125">
    <property type="entry name" value="Histone"/>
    <property type="match status" value="1"/>
</dbReference>
<protein>
    <submittedName>
        <fullName evidence="6">Histone H3 (Aa 1-58)</fullName>
    </submittedName>
</protein>
<proteinExistence type="inferred from homology"/>
<keyword evidence="4" id="KW-0544">Nucleosome core</keyword>
<dbReference type="InterPro" id="IPR007125">
    <property type="entry name" value="H2A/H2B/H3"/>
</dbReference>
<organism evidence="6 7">
    <name type="scientific">Polychaeton citri CBS 116435</name>
    <dbReference type="NCBI Taxonomy" id="1314669"/>
    <lineage>
        <taxon>Eukaryota</taxon>
        <taxon>Fungi</taxon>
        <taxon>Dikarya</taxon>
        <taxon>Ascomycota</taxon>
        <taxon>Pezizomycotina</taxon>
        <taxon>Dothideomycetes</taxon>
        <taxon>Dothideomycetidae</taxon>
        <taxon>Capnodiales</taxon>
        <taxon>Capnodiaceae</taxon>
        <taxon>Polychaeton</taxon>
    </lineage>
</organism>
<dbReference type="EMBL" id="MU003834">
    <property type="protein sequence ID" value="KAF2717872.1"/>
    <property type="molecule type" value="Genomic_DNA"/>
</dbReference>
<dbReference type="Gene3D" id="1.10.20.10">
    <property type="entry name" value="Histone, subunit A"/>
    <property type="match status" value="1"/>
</dbReference>
<gene>
    <name evidence="6" type="ORF">K431DRAFT_232131</name>
</gene>
<evidence type="ECO:0000256" key="1">
    <source>
        <dbReference type="ARBA" id="ARBA00004286"/>
    </source>
</evidence>
<evidence type="ECO:0000313" key="7">
    <source>
        <dbReference type="Proteomes" id="UP000799441"/>
    </source>
</evidence>